<dbReference type="SUPFAM" id="SSF55073">
    <property type="entry name" value="Nucleotide cyclase"/>
    <property type="match status" value="1"/>
</dbReference>
<dbReference type="InterPro" id="IPR011110">
    <property type="entry name" value="Reg_prop"/>
</dbReference>
<sequence>MNGMQTACRFRHLVCLLARGLVIGLMVSGSLAASALEREYFFDHLDNERGLLQNSIQALAQTRDGTMWIGTQAGLHQFDGYRFKVYEHDPDDPHSLPDSVISALAEDDEGRLWVSTSASGVARFDPRTSRFDSFALPAEAAERNEREALSALAFDRQSGLWLGGRSGLERMDPETGERQRIQPQNDSGAIGAVRGIAISGDHTIWVVGNGGLWRIPASADRAERIDAGVLGELYSVHEATDHSILVGSKLGLFRIDPVAGKAVQIWANDGINPIIAIAEDGVGKVWMAARGRGLANLDPQSGRLQWIRSDRNLRGSLPPSEVTTLLVDQSGLLWIGSEALGLSKADPLGATFHYIVDNERSRDPGSTNNIRAILEDKTGRIWLGTDGDGLKSYSREAGEFEYHDADLARAFEVALPARIQIEALAEAVDGKIWFAGSLGVGSLEPRTGKVAALPAGLGSAVDDPERGRRSLIIARDGSIWFSGRSTGVVRYDPRDGSRRNWRHRDGDATSLTHDHVLALHEDREGRIWAGTVDGLNIIDPQSDQVRTVRFVPGDPHSLSGNIVRSIHESDDGTFWIGTHSGLNRLIDADAVSPRFDRVLQRDGLPDATIYGILEDGMGRLWLSSNRGIASYDRNTGAVHPFSVKDGLQGQEFNGGAVAVLRSGEFAFGGINGLNLVKPGAVAASRFVAPVEINEVRIGDADPVRVLAGQPLHMKQVDRLIHFSFAALDYTAPERNRFRYRLEGFDEDWVDAGTRHEATYTNLDAGRYKFRVLASNHDGHWGDTGASVELQVEPAWWNTRAMRIAYAGAGLLIALAFWWAMRRQRQAQRQHARELEEREQRLRLALWGSSDEFWDLNMDSGVLVRLSAARTQASQREEIHSVYDWVREHVHPDDQRAIAQRLDDHISNKVALFESEQRVRVRKDKWIWVLARGKIVERNEQGRPLRICGTARNITASREAERERRIVQEVISSMREAVTVCDLEFKFVSVNPAFTRITGWQEHEVVGRSVALLNCAQHSPEYYQNLRDSVMREGLWRGELWQRRKDGEEFLCWLQSSEVRDAQGQRTHYIGVLTDITERKRTEQELRYLANYDTLTGLPNRTLLSERLGHAVIRARRGGRKVAVLFLDLDRFKHVNDSMGHAAGDRMLKAAGSRLRDNVRDGDTVARIGGDEFTVVLEELADAGEAERVAMKLITAFEKPLELNDGQDVVISPSIGISLYPDHAQTPTDLLKFADTAMYQAKDRGRKTYMVYTETMDAAARMRATLVGALRKAMERGEFSLVYQPKLSLLDERITGVEALLRWNSQDLGEISPVTFIPVAEESGMIIEIGDWVLVRACEQLSQWHRDGLRDISMSVNLSVLQLQRGDLTQRLCDILAENDMAPNQLELELTESVIMANAEQSISTLRQLKAVGVTLSIDDFGTGYSSLSYLRRLPIDALKIDKEFVGDITTDPDDEAITATVINMAHSLGLNVVAEGVETAEQAEYLREQGCDEIQGHWLSTPLPPEQCFVFLRDRARRRQEVLDDNK</sequence>
<evidence type="ECO:0000313" key="9">
    <source>
        <dbReference type="EMBL" id="SFN22072.1"/>
    </source>
</evidence>
<dbReference type="NCBIfam" id="TIGR00229">
    <property type="entry name" value="sensory_box"/>
    <property type="match status" value="1"/>
</dbReference>
<dbReference type="STRING" id="578942.SAMN05216289_10883"/>
<dbReference type="GO" id="GO:0071732">
    <property type="term" value="P:cellular response to nitric oxide"/>
    <property type="evidence" value="ECO:0007669"/>
    <property type="project" value="UniProtKB-ARBA"/>
</dbReference>
<dbReference type="PANTHER" id="PTHR44757:SF2">
    <property type="entry name" value="BIOFILM ARCHITECTURE MAINTENANCE PROTEIN MBAA"/>
    <property type="match status" value="1"/>
</dbReference>
<evidence type="ECO:0000259" key="6">
    <source>
        <dbReference type="PROSITE" id="PS50113"/>
    </source>
</evidence>
<accession>A0A1I4X8T3</accession>
<dbReference type="Pfam" id="PF07495">
    <property type="entry name" value="Y_Y_Y"/>
    <property type="match status" value="1"/>
</dbReference>
<feature type="domain" description="GGDEF" evidence="8">
    <location>
        <begin position="1119"/>
        <end position="1253"/>
    </location>
</feature>
<dbReference type="Gene3D" id="2.60.40.10">
    <property type="entry name" value="Immunoglobulins"/>
    <property type="match status" value="1"/>
</dbReference>
<dbReference type="Pfam" id="PF13426">
    <property type="entry name" value="PAS_9"/>
    <property type="match status" value="1"/>
</dbReference>
<organism evidence="9 10">
    <name type="scientific">Dokdonella immobilis</name>
    <dbReference type="NCBI Taxonomy" id="578942"/>
    <lineage>
        <taxon>Bacteria</taxon>
        <taxon>Pseudomonadati</taxon>
        <taxon>Pseudomonadota</taxon>
        <taxon>Gammaproteobacteria</taxon>
        <taxon>Lysobacterales</taxon>
        <taxon>Rhodanobacteraceae</taxon>
        <taxon>Dokdonella</taxon>
    </lineage>
</organism>
<evidence type="ECO:0000256" key="3">
    <source>
        <dbReference type="ARBA" id="ARBA00022636"/>
    </source>
</evidence>
<proteinExistence type="predicted"/>
<dbReference type="PANTHER" id="PTHR44757">
    <property type="entry name" value="DIGUANYLATE CYCLASE DGCP"/>
    <property type="match status" value="1"/>
</dbReference>
<dbReference type="Proteomes" id="UP000198575">
    <property type="component" value="Unassembled WGS sequence"/>
</dbReference>
<dbReference type="CDD" id="cd00130">
    <property type="entry name" value="PAS"/>
    <property type="match status" value="1"/>
</dbReference>
<evidence type="ECO:0000313" key="10">
    <source>
        <dbReference type="Proteomes" id="UP000198575"/>
    </source>
</evidence>
<evidence type="ECO:0000256" key="4">
    <source>
        <dbReference type="ARBA" id="ARBA00051114"/>
    </source>
</evidence>
<evidence type="ECO:0000256" key="1">
    <source>
        <dbReference type="ARBA" id="ARBA00001946"/>
    </source>
</evidence>
<dbReference type="SUPFAM" id="SSF55785">
    <property type="entry name" value="PYP-like sensor domain (PAS domain)"/>
    <property type="match status" value="2"/>
</dbReference>
<dbReference type="PROSITE" id="PS50883">
    <property type="entry name" value="EAL"/>
    <property type="match status" value="1"/>
</dbReference>
<reference evidence="9 10" key="1">
    <citation type="submission" date="2016-10" db="EMBL/GenBank/DDBJ databases">
        <authorList>
            <person name="de Groot N.N."/>
        </authorList>
    </citation>
    <scope>NUCLEOTIDE SEQUENCE [LARGE SCALE GENOMIC DNA]</scope>
    <source>
        <strain evidence="9 10">CGMCC 1.7659</strain>
    </source>
</reference>
<dbReference type="SMART" id="SM00267">
    <property type="entry name" value="GGDEF"/>
    <property type="match status" value="1"/>
</dbReference>
<dbReference type="SMART" id="SM00086">
    <property type="entry name" value="PAC"/>
    <property type="match status" value="2"/>
</dbReference>
<dbReference type="InterPro" id="IPR035965">
    <property type="entry name" value="PAS-like_dom_sf"/>
</dbReference>
<gene>
    <name evidence="9" type="ORF">SAMN05216289_10883</name>
</gene>
<dbReference type="EC" id="3.1.4.52" evidence="2"/>
<dbReference type="Pfam" id="PF07494">
    <property type="entry name" value="Reg_prop"/>
    <property type="match status" value="5"/>
</dbReference>
<keyword evidence="10" id="KW-1185">Reference proteome</keyword>
<evidence type="ECO:0000259" key="7">
    <source>
        <dbReference type="PROSITE" id="PS50883"/>
    </source>
</evidence>
<dbReference type="Pfam" id="PF00563">
    <property type="entry name" value="EAL"/>
    <property type="match status" value="1"/>
</dbReference>
<dbReference type="CDD" id="cd01949">
    <property type="entry name" value="GGDEF"/>
    <property type="match status" value="1"/>
</dbReference>
<dbReference type="Gene3D" id="3.30.70.270">
    <property type="match status" value="1"/>
</dbReference>
<evidence type="ECO:0000259" key="5">
    <source>
        <dbReference type="PROSITE" id="PS50112"/>
    </source>
</evidence>
<dbReference type="FunFam" id="3.20.20.450:FF:000001">
    <property type="entry name" value="Cyclic di-GMP phosphodiesterase yahA"/>
    <property type="match status" value="1"/>
</dbReference>
<dbReference type="InterPro" id="IPR013783">
    <property type="entry name" value="Ig-like_fold"/>
</dbReference>
<dbReference type="InterPro" id="IPR043128">
    <property type="entry name" value="Rev_trsase/Diguanyl_cyclase"/>
</dbReference>
<dbReference type="Pfam" id="PF08447">
    <property type="entry name" value="PAS_3"/>
    <property type="match status" value="1"/>
</dbReference>
<evidence type="ECO:0000259" key="8">
    <source>
        <dbReference type="PROSITE" id="PS50887"/>
    </source>
</evidence>
<dbReference type="SUPFAM" id="SSF63829">
    <property type="entry name" value="Calcium-dependent phosphotriesterase"/>
    <property type="match status" value="3"/>
</dbReference>
<dbReference type="InterPro" id="IPR000700">
    <property type="entry name" value="PAS-assoc_C"/>
</dbReference>
<dbReference type="Gene3D" id="2.130.10.10">
    <property type="entry name" value="YVTN repeat-like/Quinoprotein amine dehydrogenase"/>
    <property type="match status" value="3"/>
</dbReference>
<protein>
    <recommendedName>
        <fullName evidence="2">cyclic-guanylate-specific phosphodiesterase</fullName>
        <ecNumber evidence="2">3.1.4.52</ecNumber>
    </recommendedName>
</protein>
<dbReference type="CDD" id="cd01948">
    <property type="entry name" value="EAL"/>
    <property type="match status" value="1"/>
</dbReference>
<evidence type="ECO:0000256" key="2">
    <source>
        <dbReference type="ARBA" id="ARBA00012282"/>
    </source>
</evidence>
<feature type="domain" description="PAS" evidence="5">
    <location>
        <begin position="962"/>
        <end position="1008"/>
    </location>
</feature>
<dbReference type="SMART" id="SM00052">
    <property type="entry name" value="EAL"/>
    <property type="match status" value="1"/>
</dbReference>
<dbReference type="Gene3D" id="3.30.450.20">
    <property type="entry name" value="PAS domain"/>
    <property type="match status" value="2"/>
</dbReference>
<dbReference type="EMBL" id="FOVF01000008">
    <property type="protein sequence ID" value="SFN22072.1"/>
    <property type="molecule type" value="Genomic_DNA"/>
</dbReference>
<dbReference type="SUPFAM" id="SSF141868">
    <property type="entry name" value="EAL domain-like"/>
    <property type="match status" value="1"/>
</dbReference>
<comment type="cofactor">
    <cofactor evidence="1">
        <name>Mg(2+)</name>
        <dbReference type="ChEBI" id="CHEBI:18420"/>
    </cofactor>
</comment>
<dbReference type="PROSITE" id="PS50887">
    <property type="entry name" value="GGDEF"/>
    <property type="match status" value="1"/>
</dbReference>
<dbReference type="InterPro" id="IPR000160">
    <property type="entry name" value="GGDEF_dom"/>
</dbReference>
<dbReference type="InterPro" id="IPR013655">
    <property type="entry name" value="PAS_fold_3"/>
</dbReference>
<dbReference type="InterPro" id="IPR000014">
    <property type="entry name" value="PAS"/>
</dbReference>
<name>A0A1I4X8T3_9GAMM</name>
<dbReference type="InterPro" id="IPR029787">
    <property type="entry name" value="Nucleotide_cyclase"/>
</dbReference>
<dbReference type="InterPro" id="IPR011123">
    <property type="entry name" value="Y_Y_Y"/>
</dbReference>
<dbReference type="InterPro" id="IPR001633">
    <property type="entry name" value="EAL_dom"/>
</dbReference>
<dbReference type="SMART" id="SM00091">
    <property type="entry name" value="PAS"/>
    <property type="match status" value="1"/>
</dbReference>
<dbReference type="Pfam" id="PF00990">
    <property type="entry name" value="GGDEF"/>
    <property type="match status" value="1"/>
</dbReference>
<dbReference type="InterPro" id="IPR035919">
    <property type="entry name" value="EAL_sf"/>
</dbReference>
<dbReference type="InterPro" id="IPR015943">
    <property type="entry name" value="WD40/YVTN_repeat-like_dom_sf"/>
</dbReference>
<dbReference type="PROSITE" id="PS50112">
    <property type="entry name" value="PAS"/>
    <property type="match status" value="1"/>
</dbReference>
<dbReference type="Gene3D" id="3.20.20.450">
    <property type="entry name" value="EAL domain"/>
    <property type="match status" value="1"/>
</dbReference>
<dbReference type="PROSITE" id="PS50113">
    <property type="entry name" value="PAC"/>
    <property type="match status" value="1"/>
</dbReference>
<dbReference type="InterPro" id="IPR001610">
    <property type="entry name" value="PAC"/>
</dbReference>
<comment type="catalytic activity">
    <reaction evidence="4">
        <text>3',3'-c-di-GMP + H2O = 5'-phosphoguanylyl(3'-&gt;5')guanosine + H(+)</text>
        <dbReference type="Rhea" id="RHEA:24902"/>
        <dbReference type="ChEBI" id="CHEBI:15377"/>
        <dbReference type="ChEBI" id="CHEBI:15378"/>
        <dbReference type="ChEBI" id="CHEBI:58754"/>
        <dbReference type="ChEBI" id="CHEBI:58805"/>
        <dbReference type="EC" id="3.1.4.52"/>
    </reaction>
    <physiologicalReaction direction="left-to-right" evidence="4">
        <dbReference type="Rhea" id="RHEA:24903"/>
    </physiologicalReaction>
</comment>
<dbReference type="InterPro" id="IPR052155">
    <property type="entry name" value="Biofilm_reg_signaling"/>
</dbReference>
<keyword evidence="3" id="KW-0973">c-di-GMP</keyword>
<dbReference type="NCBIfam" id="TIGR00254">
    <property type="entry name" value="GGDEF"/>
    <property type="match status" value="1"/>
</dbReference>
<feature type="domain" description="EAL" evidence="7">
    <location>
        <begin position="1262"/>
        <end position="1516"/>
    </location>
</feature>
<dbReference type="GO" id="GO:0071111">
    <property type="term" value="F:cyclic-guanylate-specific phosphodiesterase activity"/>
    <property type="evidence" value="ECO:0007669"/>
    <property type="project" value="UniProtKB-EC"/>
</dbReference>
<feature type="domain" description="PAC" evidence="6">
    <location>
        <begin position="1035"/>
        <end position="1087"/>
    </location>
</feature>
<dbReference type="FunFam" id="3.30.70.270:FF:000001">
    <property type="entry name" value="Diguanylate cyclase domain protein"/>
    <property type="match status" value="1"/>
</dbReference>